<feature type="domain" description="Sushi" evidence="8">
    <location>
        <begin position="344"/>
        <end position="401"/>
    </location>
</feature>
<feature type="domain" description="Ig-like" evidence="7">
    <location>
        <begin position="192"/>
        <end position="279"/>
    </location>
</feature>
<evidence type="ECO:0000256" key="2">
    <source>
        <dbReference type="ARBA" id="ARBA00022737"/>
    </source>
</evidence>
<evidence type="ECO:0000256" key="1">
    <source>
        <dbReference type="ARBA" id="ARBA00022729"/>
    </source>
</evidence>
<protein>
    <recommendedName>
        <fullName evidence="11">Locomotion-related protein Hikaru genki</fullName>
    </recommendedName>
</protein>
<dbReference type="InterPro" id="IPR007110">
    <property type="entry name" value="Ig-like_dom"/>
</dbReference>
<dbReference type="CDD" id="cd00033">
    <property type="entry name" value="CCP"/>
    <property type="match status" value="4"/>
</dbReference>
<dbReference type="HOGENOM" id="CLU_025231_0_0_1"/>
<dbReference type="Gene3D" id="2.10.70.10">
    <property type="entry name" value="Complement Module, domain 1"/>
    <property type="match status" value="5"/>
</dbReference>
<organism evidence="9 10">
    <name type="scientific">Strigamia maritima</name>
    <name type="common">European centipede</name>
    <name type="synonym">Geophilus maritimus</name>
    <dbReference type="NCBI Taxonomy" id="126957"/>
    <lineage>
        <taxon>Eukaryota</taxon>
        <taxon>Metazoa</taxon>
        <taxon>Ecdysozoa</taxon>
        <taxon>Arthropoda</taxon>
        <taxon>Myriapoda</taxon>
        <taxon>Chilopoda</taxon>
        <taxon>Pleurostigmophora</taxon>
        <taxon>Geophilomorpha</taxon>
        <taxon>Linotaeniidae</taxon>
        <taxon>Strigamia</taxon>
    </lineage>
</organism>
<dbReference type="InterPro" id="IPR036179">
    <property type="entry name" value="Ig-like_dom_sf"/>
</dbReference>
<feature type="domain" description="Sushi" evidence="8">
    <location>
        <begin position="104"/>
        <end position="172"/>
    </location>
</feature>
<evidence type="ECO:0000259" key="8">
    <source>
        <dbReference type="PROSITE" id="PS50923"/>
    </source>
</evidence>
<accession>T1JJD6</accession>
<dbReference type="InterPro" id="IPR051277">
    <property type="entry name" value="SEZ6_CSMD_C4BPB_Regulators"/>
</dbReference>
<feature type="domain" description="Sushi" evidence="8">
    <location>
        <begin position="285"/>
        <end position="343"/>
    </location>
</feature>
<feature type="disulfide bond" evidence="5">
    <location>
        <begin position="314"/>
        <end position="341"/>
    </location>
</feature>
<proteinExistence type="predicted"/>
<evidence type="ECO:0000313" key="9">
    <source>
        <dbReference type="EnsemblMetazoa" id="SMAR013966-PA"/>
    </source>
</evidence>
<dbReference type="STRING" id="126957.T1JJD6"/>
<dbReference type="AlphaFoldDB" id="T1JJD6"/>
<dbReference type="Pfam" id="PF12796">
    <property type="entry name" value="Ank_2"/>
    <property type="match status" value="1"/>
</dbReference>
<feature type="repeat" description="ANK" evidence="4">
    <location>
        <begin position="637"/>
        <end position="669"/>
    </location>
</feature>
<dbReference type="Gene3D" id="2.60.40.10">
    <property type="entry name" value="Immunoglobulins"/>
    <property type="match status" value="1"/>
</dbReference>
<keyword evidence="2" id="KW-0677">Repeat</keyword>
<evidence type="ECO:0000259" key="7">
    <source>
        <dbReference type="PROSITE" id="PS50835"/>
    </source>
</evidence>
<dbReference type="EnsemblMetazoa" id="SMAR013966-RA">
    <property type="protein sequence ID" value="SMAR013966-PA"/>
    <property type="gene ID" value="SMAR013966"/>
</dbReference>
<feature type="chain" id="PRO_5004579710" description="Locomotion-related protein Hikaru genki" evidence="6">
    <location>
        <begin position="19"/>
        <end position="691"/>
    </location>
</feature>
<dbReference type="SMART" id="SM00409">
    <property type="entry name" value="IG"/>
    <property type="match status" value="1"/>
</dbReference>
<reference evidence="9" key="2">
    <citation type="submission" date="2015-02" db="UniProtKB">
        <authorList>
            <consortium name="EnsemblMetazoa"/>
        </authorList>
    </citation>
    <scope>IDENTIFICATION</scope>
</reference>
<evidence type="ECO:0000256" key="6">
    <source>
        <dbReference type="SAM" id="SignalP"/>
    </source>
</evidence>
<dbReference type="PANTHER" id="PTHR45656:SF4">
    <property type="entry name" value="PROTEIN CBR-CLEC-78"/>
    <property type="match status" value="1"/>
</dbReference>
<evidence type="ECO:0000313" key="10">
    <source>
        <dbReference type="Proteomes" id="UP000014500"/>
    </source>
</evidence>
<evidence type="ECO:0008006" key="11">
    <source>
        <dbReference type="Google" id="ProtNLM"/>
    </source>
</evidence>
<dbReference type="InterPro" id="IPR035976">
    <property type="entry name" value="Sushi/SCR/CCP_sf"/>
</dbReference>
<comment type="caution">
    <text evidence="5">Lacks conserved residue(s) required for the propagation of feature annotation.</text>
</comment>
<dbReference type="Pfam" id="PF00084">
    <property type="entry name" value="Sushi"/>
    <property type="match status" value="4"/>
</dbReference>
<dbReference type="SUPFAM" id="SSF57535">
    <property type="entry name" value="Complement control module/SCR domain"/>
    <property type="match status" value="5"/>
</dbReference>
<name>T1JJD6_STRMM</name>
<keyword evidence="1 6" id="KW-0732">Signal</keyword>
<dbReference type="PhylomeDB" id="T1JJD6"/>
<sequence>MKYLQLCVILTIFSVASPRNTDDNTDWPIDPITGCRFPAVLREVATEANLKNFNFSGVQEVQFLAIVGPVEQKRICKIKCVNGNWLGPLCSIEEDGGRFQPMLRHCSLEHVPSDVIFFYNGQKLEAQWDVQLAHGTLLNMRCRQIGIFKFVGNSTLRCRNGQWDRRLPVCIPTTYLTNFSAYSPPTIIYQLPQGSAAPTDTGELVVYPGSIVHLDCFYRRQEGNPYWSWTPSYRQYPMGWAVPFHEKDWKYRLSLYYAKNYDSGVYTCTTPKGSSNTISIRVKAVECPDIKTDGIGQNVAFEGTKINHRARFSCIDGSILVGSEEITCLWTGKWSHDFPLCHTLQCANLVAEELHLKIESQNVSHKGIAAFSCPKGFRLIGSDVIICLYGNWSDVMPICEEVFCEAPLPPSNGRIVDKGIYKVESQVKYICDIGHNMVGDSDVLKCLISGNWSHTPPICQPKCRHPGDPVQGRTSPSKEFFDMGEWVTVMCNSGHTIHGTQRLQCNEPNKWSSLLPELLYVFNQIRLISSRIGFLHRKWRHRNQRRKTSNTSNTFDRGSVTSLASRASVSGPSEQGSEFGSVRSLAAAAPSNLSVYHVDLKTKDRTFTKLHRAAWLGDLEKVKKQVKKDDVNGHDVLKRTPLHLACAHGNKEVVWFLLGCKGNLGLHDYEGYTPFLRVKTITLSENILKGI</sequence>
<dbReference type="PROSITE" id="PS50835">
    <property type="entry name" value="IG_LIKE"/>
    <property type="match status" value="1"/>
</dbReference>
<dbReference type="EMBL" id="JH431812">
    <property type="status" value="NOT_ANNOTATED_CDS"/>
    <property type="molecule type" value="Genomic_DNA"/>
</dbReference>
<feature type="signal peptide" evidence="6">
    <location>
        <begin position="1"/>
        <end position="18"/>
    </location>
</feature>
<dbReference type="OMA" id="KAKFACM"/>
<dbReference type="PANTHER" id="PTHR45656">
    <property type="entry name" value="PROTEIN CBR-CLEC-78"/>
    <property type="match status" value="1"/>
</dbReference>
<evidence type="ECO:0000256" key="4">
    <source>
        <dbReference type="PROSITE-ProRule" id="PRU00023"/>
    </source>
</evidence>
<dbReference type="SUPFAM" id="SSF48726">
    <property type="entry name" value="Immunoglobulin"/>
    <property type="match status" value="1"/>
</dbReference>
<dbReference type="SMART" id="SM00248">
    <property type="entry name" value="ANK"/>
    <property type="match status" value="1"/>
</dbReference>
<evidence type="ECO:0000256" key="3">
    <source>
        <dbReference type="ARBA" id="ARBA00023157"/>
    </source>
</evidence>
<reference evidence="10" key="1">
    <citation type="submission" date="2011-05" db="EMBL/GenBank/DDBJ databases">
        <authorList>
            <person name="Richards S.R."/>
            <person name="Qu J."/>
            <person name="Jiang H."/>
            <person name="Jhangiani S.N."/>
            <person name="Agravi P."/>
            <person name="Goodspeed R."/>
            <person name="Gross S."/>
            <person name="Mandapat C."/>
            <person name="Jackson L."/>
            <person name="Mathew T."/>
            <person name="Pu L."/>
            <person name="Thornton R."/>
            <person name="Saada N."/>
            <person name="Wilczek-Boney K.B."/>
            <person name="Lee S."/>
            <person name="Kovar C."/>
            <person name="Wu Y."/>
            <person name="Scherer S.E."/>
            <person name="Worley K.C."/>
            <person name="Muzny D.M."/>
            <person name="Gibbs R."/>
        </authorList>
    </citation>
    <scope>NUCLEOTIDE SEQUENCE</scope>
    <source>
        <strain evidence="10">Brora</strain>
    </source>
</reference>
<dbReference type="InterPro" id="IPR000436">
    <property type="entry name" value="Sushi_SCR_CCP_dom"/>
</dbReference>
<dbReference type="InterPro" id="IPR036770">
    <property type="entry name" value="Ankyrin_rpt-contain_sf"/>
</dbReference>
<dbReference type="Gene3D" id="1.25.40.20">
    <property type="entry name" value="Ankyrin repeat-containing domain"/>
    <property type="match status" value="1"/>
</dbReference>
<keyword evidence="4" id="KW-0040">ANK repeat</keyword>
<keyword evidence="10" id="KW-1185">Reference proteome</keyword>
<dbReference type="InterPro" id="IPR003599">
    <property type="entry name" value="Ig_sub"/>
</dbReference>
<dbReference type="InterPro" id="IPR002110">
    <property type="entry name" value="Ankyrin_rpt"/>
</dbReference>
<keyword evidence="3 5" id="KW-1015">Disulfide bond</keyword>
<dbReference type="eggNOG" id="KOG4297">
    <property type="taxonomic scope" value="Eukaryota"/>
</dbReference>
<dbReference type="PROSITE" id="PS50923">
    <property type="entry name" value="SUSHI"/>
    <property type="match status" value="4"/>
</dbReference>
<keyword evidence="5" id="KW-0768">Sushi</keyword>
<dbReference type="Proteomes" id="UP000014500">
    <property type="component" value="Unassembled WGS sequence"/>
</dbReference>
<dbReference type="SUPFAM" id="SSF48403">
    <property type="entry name" value="Ankyrin repeat"/>
    <property type="match status" value="1"/>
</dbReference>
<dbReference type="PROSITE" id="PS50088">
    <property type="entry name" value="ANK_REPEAT"/>
    <property type="match status" value="1"/>
</dbReference>
<dbReference type="InterPro" id="IPR013783">
    <property type="entry name" value="Ig-like_fold"/>
</dbReference>
<evidence type="ECO:0000256" key="5">
    <source>
        <dbReference type="PROSITE-ProRule" id="PRU00302"/>
    </source>
</evidence>
<dbReference type="PROSITE" id="PS50297">
    <property type="entry name" value="ANK_REP_REGION"/>
    <property type="match status" value="1"/>
</dbReference>
<feature type="domain" description="Sushi" evidence="8">
    <location>
        <begin position="402"/>
        <end position="461"/>
    </location>
</feature>
<dbReference type="SMART" id="SM00032">
    <property type="entry name" value="CCP"/>
    <property type="match status" value="5"/>
</dbReference>